<evidence type="ECO:0000259" key="4">
    <source>
        <dbReference type="Pfam" id="PF16516"/>
    </source>
</evidence>
<dbReference type="OrthoDB" id="6380147at2759"/>
<feature type="coiled-coil region" evidence="2">
    <location>
        <begin position="393"/>
        <end position="486"/>
    </location>
</feature>
<dbReference type="Pfam" id="PF16516">
    <property type="entry name" value="CC2-LZ"/>
    <property type="match status" value="1"/>
</dbReference>
<gene>
    <name evidence="6" type="primary">LOC108666994</name>
</gene>
<dbReference type="KEGG" id="hazt:108666994"/>
<dbReference type="PANTHER" id="PTHR31553:SF1">
    <property type="entry name" value="NF-KAPPA-B ESSENTIAL MODULATOR"/>
    <property type="match status" value="1"/>
</dbReference>
<feature type="compositionally biased region" description="Polar residues" evidence="3">
    <location>
        <begin position="43"/>
        <end position="54"/>
    </location>
</feature>
<name>A0A8B7N852_HYAAZ</name>
<feature type="coiled-coil region" evidence="2">
    <location>
        <begin position="165"/>
        <end position="199"/>
    </location>
</feature>
<protein>
    <submittedName>
        <fullName evidence="6">Optineurin isoform X1</fullName>
    </submittedName>
</protein>
<dbReference type="Proteomes" id="UP000694843">
    <property type="component" value="Unplaced"/>
</dbReference>
<dbReference type="GeneID" id="108666994"/>
<dbReference type="GO" id="GO:0070530">
    <property type="term" value="F:K63-linked polyubiquitin modification-dependent protein binding"/>
    <property type="evidence" value="ECO:0007669"/>
    <property type="project" value="TreeGrafter"/>
</dbReference>
<organism evidence="5 6">
    <name type="scientific">Hyalella azteca</name>
    <name type="common">Amphipod</name>
    <dbReference type="NCBI Taxonomy" id="294128"/>
    <lineage>
        <taxon>Eukaryota</taxon>
        <taxon>Metazoa</taxon>
        <taxon>Ecdysozoa</taxon>
        <taxon>Arthropoda</taxon>
        <taxon>Crustacea</taxon>
        <taxon>Multicrustacea</taxon>
        <taxon>Malacostraca</taxon>
        <taxon>Eumalacostraca</taxon>
        <taxon>Peracarida</taxon>
        <taxon>Amphipoda</taxon>
        <taxon>Senticaudata</taxon>
        <taxon>Talitrida</taxon>
        <taxon>Talitroidea</taxon>
        <taxon>Hyalellidae</taxon>
        <taxon>Hyalella</taxon>
    </lineage>
</organism>
<feature type="domain" description="NF-kappa-B essential modulator NEMO CC2-LZ" evidence="4">
    <location>
        <begin position="380"/>
        <end position="476"/>
    </location>
</feature>
<dbReference type="Gene3D" id="1.20.5.990">
    <property type="entry name" value="Nemo cc2-lz domain - 1d5 darpin complex"/>
    <property type="match status" value="1"/>
</dbReference>
<feature type="region of interest" description="Disordered" evidence="3">
    <location>
        <begin position="23"/>
        <end position="56"/>
    </location>
</feature>
<dbReference type="PANTHER" id="PTHR31553">
    <property type="entry name" value="NF-KAPPA-B ESSENTIAL MODULATOR"/>
    <property type="match status" value="1"/>
</dbReference>
<keyword evidence="5" id="KW-1185">Reference proteome</keyword>
<reference evidence="6" key="1">
    <citation type="submission" date="2025-08" db="UniProtKB">
        <authorList>
            <consortium name="RefSeq"/>
        </authorList>
    </citation>
    <scope>IDENTIFICATION</scope>
    <source>
        <tissue evidence="6">Whole organism</tissue>
    </source>
</reference>
<evidence type="ECO:0000313" key="5">
    <source>
        <dbReference type="Proteomes" id="UP000694843"/>
    </source>
</evidence>
<feature type="coiled-coil region" evidence="2">
    <location>
        <begin position="261"/>
        <end position="364"/>
    </location>
</feature>
<evidence type="ECO:0000256" key="1">
    <source>
        <dbReference type="ARBA" id="ARBA00023054"/>
    </source>
</evidence>
<sequence length="580" mass="64280">MVQQEDNFSKNNYKAEKGIMGQAVCGAPPLSDPPSPGSPMASVESNGNNPSSPCERTAAEVQETLSSLSAVDGVSKEDLIAKLRTVVTKNLELKETLAQNNLALRHQLALVVRWSQQSQLQKQQQHQNLSRAAMQISALQHENAALKSAAKRDGAASGGDCSAEILALQARLSSAVQQMQQLQQEKDKMDALRARLEGDITLLKCDISTLRRDHERSEMERSHLQAINSKLKQQLRLHHMSLQDQQHAAGGEGDEASSELNSTLQREAEAARVQVEALQCDLQRARHKIALLESAAGASKMDMGIPLDQVKLQEEASLLKEDVEVLEKTLAAERIKLAEERQERSKAAAEVTALRTELQEARDVIHRNSNTDQYYQAKIKSINEQHDAVTAKLLSYEELLSAKNDELAKLKKDCGQAKAKLAEFQSEGETISILRAQVEVYQGDFRAEREAREALASEREQLRDDIRQLQHRNTQLLDELQAAQHVTYSARKSGSRAGSQEPQESLTPPPSLSITSRGGDATGALSLDQLSHNLETRDGERSKANEEVLDESLFYCPKCNKSFAELRPLEEHVNRCLDED</sequence>
<dbReference type="GO" id="GO:0043122">
    <property type="term" value="P:regulation of canonical NF-kappaB signal transduction"/>
    <property type="evidence" value="ECO:0007669"/>
    <property type="project" value="TreeGrafter"/>
</dbReference>
<dbReference type="OMA" id="KEXMELY"/>
<proteinExistence type="predicted"/>
<accession>A0A8B7N852</accession>
<feature type="compositionally biased region" description="Polar residues" evidence="3">
    <location>
        <begin position="489"/>
        <end position="504"/>
    </location>
</feature>
<dbReference type="GO" id="GO:0005634">
    <property type="term" value="C:nucleus"/>
    <property type="evidence" value="ECO:0007669"/>
    <property type="project" value="TreeGrafter"/>
</dbReference>
<keyword evidence="1 2" id="KW-0175">Coiled coil</keyword>
<dbReference type="AlphaFoldDB" id="A0A8B7N852"/>
<dbReference type="InterPro" id="IPR032419">
    <property type="entry name" value="CC2-LZ_dom"/>
</dbReference>
<evidence type="ECO:0000256" key="2">
    <source>
        <dbReference type="SAM" id="Coils"/>
    </source>
</evidence>
<evidence type="ECO:0000313" key="6">
    <source>
        <dbReference type="RefSeq" id="XP_018009459.1"/>
    </source>
</evidence>
<dbReference type="InterPro" id="IPR051301">
    <property type="entry name" value="Optineurin/NFkB_EssMod"/>
</dbReference>
<dbReference type="GO" id="GO:0005737">
    <property type="term" value="C:cytoplasm"/>
    <property type="evidence" value="ECO:0007669"/>
    <property type="project" value="TreeGrafter"/>
</dbReference>
<evidence type="ECO:0000256" key="3">
    <source>
        <dbReference type="SAM" id="MobiDB-lite"/>
    </source>
</evidence>
<dbReference type="RefSeq" id="XP_018009459.1">
    <property type="nucleotide sequence ID" value="XM_018153970.2"/>
</dbReference>
<feature type="region of interest" description="Disordered" evidence="3">
    <location>
        <begin position="489"/>
        <end position="524"/>
    </location>
</feature>